<dbReference type="AlphaFoldDB" id="A0A1G6KDU6"/>
<feature type="transmembrane region" description="Helical" evidence="1">
    <location>
        <begin position="110"/>
        <end position="129"/>
    </location>
</feature>
<keyword evidence="1" id="KW-1133">Transmembrane helix</keyword>
<gene>
    <name evidence="2" type="ORF">SAMN05421749_10425</name>
</gene>
<keyword evidence="3" id="KW-1185">Reference proteome</keyword>
<organism evidence="2 3">
    <name type="scientific">Acinetobacter marinus</name>
    <dbReference type="NCBI Taxonomy" id="281375"/>
    <lineage>
        <taxon>Bacteria</taxon>
        <taxon>Pseudomonadati</taxon>
        <taxon>Pseudomonadota</taxon>
        <taxon>Gammaproteobacteria</taxon>
        <taxon>Moraxellales</taxon>
        <taxon>Moraxellaceae</taxon>
        <taxon>Acinetobacter</taxon>
    </lineage>
</organism>
<name>A0A1G6KDU6_9GAMM</name>
<feature type="transmembrane region" description="Helical" evidence="1">
    <location>
        <begin position="21"/>
        <end position="41"/>
    </location>
</feature>
<reference evidence="3" key="1">
    <citation type="submission" date="2016-09" db="EMBL/GenBank/DDBJ databases">
        <authorList>
            <person name="Varghese N."/>
            <person name="Submissions S."/>
        </authorList>
    </citation>
    <scope>NUCLEOTIDE SEQUENCE [LARGE SCALE GENOMIC DNA]</scope>
    <source>
        <strain evidence="3">ANC 3699</strain>
    </source>
</reference>
<keyword evidence="1" id="KW-0812">Transmembrane</keyword>
<accession>A0A1G6KDU6</accession>
<evidence type="ECO:0000256" key="1">
    <source>
        <dbReference type="SAM" id="Phobius"/>
    </source>
</evidence>
<sequence>MRMKVDIKRILAWGRRHPQKLFWIDGLGAIISVCMIGVVLVELQVLVGIPKSTLYLLALFPCIFATYDFYCYYVRHHHLHDQLYIIATMNLFYCCLSLAVAIYHRSQITCLGWIYVLAEISVITVLARFEVSVAKHLHDSPQK</sequence>
<feature type="transmembrane region" description="Helical" evidence="1">
    <location>
        <begin position="53"/>
        <end position="71"/>
    </location>
</feature>
<evidence type="ECO:0000313" key="3">
    <source>
        <dbReference type="Proteomes" id="UP000242317"/>
    </source>
</evidence>
<keyword evidence="1" id="KW-0472">Membrane</keyword>
<protein>
    <submittedName>
        <fullName evidence="2">Uncharacterized protein</fullName>
    </submittedName>
</protein>
<evidence type="ECO:0000313" key="2">
    <source>
        <dbReference type="EMBL" id="SDC29180.1"/>
    </source>
</evidence>
<dbReference type="EMBL" id="FMYK01000004">
    <property type="protein sequence ID" value="SDC29180.1"/>
    <property type="molecule type" value="Genomic_DNA"/>
</dbReference>
<feature type="transmembrane region" description="Helical" evidence="1">
    <location>
        <begin position="83"/>
        <end position="104"/>
    </location>
</feature>
<dbReference type="Proteomes" id="UP000242317">
    <property type="component" value="Unassembled WGS sequence"/>
</dbReference>
<proteinExistence type="predicted"/>